<protein>
    <submittedName>
        <fullName evidence="1">Uncharacterized protein</fullName>
    </submittedName>
</protein>
<dbReference type="KEGG" id="cpas:Clopa_3386"/>
<proteinExistence type="predicted"/>
<name>R4K4U1_CLOPA</name>
<dbReference type="HOGENOM" id="CLU_3078460_0_0_9"/>
<accession>R4K4U1</accession>
<dbReference type="AlphaFoldDB" id="R4K4U1"/>
<sequence length="52" mass="6465">MAKISANDMYKNRIEQIKYDLQQEYYKGKRKSNNKIKKLSEEKERLEKLVRW</sequence>
<reference evidence="1 2" key="1">
    <citation type="submission" date="2012-01" db="EMBL/GenBank/DDBJ databases">
        <title>Complete sequence of chromosome of Clostridium pasteurianum BC1.</title>
        <authorList>
            <consortium name="US DOE Joint Genome Institute"/>
            <person name="Lucas S."/>
            <person name="Han J."/>
            <person name="Lapidus A."/>
            <person name="Cheng J.-F."/>
            <person name="Goodwin L."/>
            <person name="Pitluck S."/>
            <person name="Peters L."/>
            <person name="Mikhailova N."/>
            <person name="Teshima H."/>
            <person name="Detter J.C."/>
            <person name="Han C."/>
            <person name="Tapia R."/>
            <person name="Land M."/>
            <person name="Hauser L."/>
            <person name="Kyrpides N."/>
            <person name="Ivanova N."/>
            <person name="Pagani I."/>
            <person name="Dunn J."/>
            <person name="Taghavi S."/>
            <person name="Francis A."/>
            <person name="van der Lelie D."/>
            <person name="Woyke T."/>
        </authorList>
    </citation>
    <scope>NUCLEOTIDE SEQUENCE [LARGE SCALE GENOMIC DNA]</scope>
    <source>
        <strain evidence="1 2">BC1</strain>
    </source>
</reference>
<dbReference type="EMBL" id="CP003261">
    <property type="protein sequence ID" value="AGK98182.1"/>
    <property type="molecule type" value="Genomic_DNA"/>
</dbReference>
<dbReference type="STRING" id="86416.Clopa_3386"/>
<gene>
    <name evidence="1" type="ORF">Clopa_3386</name>
</gene>
<dbReference type="PATRIC" id="fig|86416.3.peg.3379"/>
<evidence type="ECO:0000313" key="2">
    <source>
        <dbReference type="Proteomes" id="UP000013523"/>
    </source>
</evidence>
<evidence type="ECO:0000313" key="1">
    <source>
        <dbReference type="EMBL" id="AGK98182.1"/>
    </source>
</evidence>
<dbReference type="Proteomes" id="UP000013523">
    <property type="component" value="Chromosome"/>
</dbReference>
<keyword evidence="2" id="KW-1185">Reference proteome</keyword>
<organism evidence="1 2">
    <name type="scientific">Clostridium pasteurianum BC1</name>
    <dbReference type="NCBI Taxonomy" id="86416"/>
    <lineage>
        <taxon>Bacteria</taxon>
        <taxon>Bacillati</taxon>
        <taxon>Bacillota</taxon>
        <taxon>Clostridia</taxon>
        <taxon>Eubacteriales</taxon>
        <taxon>Clostridiaceae</taxon>
        <taxon>Clostridium</taxon>
    </lineage>
</organism>
<dbReference type="RefSeq" id="WP_015616467.1">
    <property type="nucleotide sequence ID" value="NC_021182.1"/>
</dbReference>